<organism evidence="1 2">
    <name type="scientific">Violaceomyces palustris</name>
    <dbReference type="NCBI Taxonomy" id="1673888"/>
    <lineage>
        <taxon>Eukaryota</taxon>
        <taxon>Fungi</taxon>
        <taxon>Dikarya</taxon>
        <taxon>Basidiomycota</taxon>
        <taxon>Ustilaginomycotina</taxon>
        <taxon>Ustilaginomycetes</taxon>
        <taxon>Violaceomycetales</taxon>
        <taxon>Violaceomycetaceae</taxon>
        <taxon>Violaceomyces</taxon>
    </lineage>
</organism>
<sequence length="114" mass="12634">MKVGRRFPNPYHFVFLHLFFPLLISLGISVSFPSLLHTHAIYGLSSLLFPSKAPLTVGCDHSYTFSSSLPLSICLSLFPFPITLSILSCLISNSLYLEPCIWSHQTMGVSVQST</sequence>
<protein>
    <submittedName>
        <fullName evidence="1">Uncharacterized protein</fullName>
    </submittedName>
</protein>
<accession>A0ACD0NPZ8</accession>
<evidence type="ECO:0000313" key="1">
    <source>
        <dbReference type="EMBL" id="PWN47893.1"/>
    </source>
</evidence>
<keyword evidence="2" id="KW-1185">Reference proteome</keyword>
<reference evidence="1 2" key="1">
    <citation type="journal article" date="2018" name="Mol. Biol. Evol.">
        <title>Broad Genomic Sampling Reveals a Smut Pathogenic Ancestry of the Fungal Clade Ustilaginomycotina.</title>
        <authorList>
            <person name="Kijpornyongpan T."/>
            <person name="Mondo S.J."/>
            <person name="Barry K."/>
            <person name="Sandor L."/>
            <person name="Lee J."/>
            <person name="Lipzen A."/>
            <person name="Pangilinan J."/>
            <person name="LaButti K."/>
            <person name="Hainaut M."/>
            <person name="Henrissat B."/>
            <person name="Grigoriev I.V."/>
            <person name="Spatafora J.W."/>
            <person name="Aime M.C."/>
        </authorList>
    </citation>
    <scope>NUCLEOTIDE SEQUENCE [LARGE SCALE GENOMIC DNA]</scope>
    <source>
        <strain evidence="1 2">SA 807</strain>
    </source>
</reference>
<gene>
    <name evidence="1" type="ORF">IE53DRAFT_225251</name>
</gene>
<proteinExistence type="predicted"/>
<dbReference type="Proteomes" id="UP000245626">
    <property type="component" value="Unassembled WGS sequence"/>
</dbReference>
<dbReference type="EMBL" id="KZ820314">
    <property type="protein sequence ID" value="PWN47893.1"/>
    <property type="molecule type" value="Genomic_DNA"/>
</dbReference>
<name>A0ACD0NPZ8_9BASI</name>
<evidence type="ECO:0000313" key="2">
    <source>
        <dbReference type="Proteomes" id="UP000245626"/>
    </source>
</evidence>